<accession>A0AAV0EQ55</accession>
<evidence type="ECO:0000313" key="2">
    <source>
        <dbReference type="EMBL" id="CAH9124929.1"/>
    </source>
</evidence>
<dbReference type="PANTHER" id="PTHR31286:SF179">
    <property type="entry name" value="RNASE H TYPE-1 DOMAIN-CONTAINING PROTEIN"/>
    <property type="match status" value="1"/>
</dbReference>
<dbReference type="EMBL" id="CAMAPF010000935">
    <property type="protein sequence ID" value="CAH9124929.1"/>
    <property type="molecule type" value="Genomic_DNA"/>
</dbReference>
<gene>
    <name evidence="2" type="ORF">CEPIT_LOCUS26354</name>
</gene>
<reference evidence="2" key="1">
    <citation type="submission" date="2022-07" db="EMBL/GenBank/DDBJ databases">
        <authorList>
            <person name="Macas J."/>
            <person name="Novak P."/>
            <person name="Neumann P."/>
        </authorList>
    </citation>
    <scope>NUCLEOTIDE SEQUENCE</scope>
</reference>
<dbReference type="InterPro" id="IPR025558">
    <property type="entry name" value="DUF4283"/>
</dbReference>
<dbReference type="InterPro" id="IPR040256">
    <property type="entry name" value="At4g02000-like"/>
</dbReference>
<proteinExistence type="predicted"/>
<dbReference type="AlphaFoldDB" id="A0AAV0EQ55"/>
<dbReference type="PANTHER" id="PTHR31286">
    <property type="entry name" value="GLYCINE-RICH CELL WALL STRUCTURAL PROTEIN 1.8-LIKE"/>
    <property type="match status" value="1"/>
</dbReference>
<feature type="domain" description="DUF4283" evidence="1">
    <location>
        <begin position="67"/>
        <end position="149"/>
    </location>
</feature>
<dbReference type="Proteomes" id="UP001152523">
    <property type="component" value="Unassembled WGS sequence"/>
</dbReference>
<evidence type="ECO:0000259" key="1">
    <source>
        <dbReference type="Pfam" id="PF14111"/>
    </source>
</evidence>
<sequence length="537" mass="59803">MTSTPPTAGVPPPPPPANVWGKKSFADVVANRDSIANPEVPLSRKEATTFKGMPQISFPDVSIQFLASKHKLALIGYFFKHRPEMKSLRKAFDLIGFKGSVHLGLLEKKHVLIRFEIEEDYIRCWNRQFWDIFGSTMRVTKWTPDFKPNVESPVVPVWLALEGLPIHLQDRRALFDIVGLIGRPLKLDAATTSLARPSVARVFAEVDVSKTLPNKVWINCGSSGFAQSIVYENRPLYCNHCLHLGHSDSVCIKKKERQLTITNGEAALGDKTDTKLSKGDPKLTKKDAKFSWVAKVTGSQREEGQTVDKGKAKVSETVCLPSSSRSAHLDEVHTVSDDTDTEEVYHEPWIPVTDNNAGISIVQNLQIQEVQMNDNHASPNNSKQPTLQQTLLAELPGLKNSNLTDISKAQDDLHIQCMVQHQDFDPEKASKEYASDSDIPESTIAKQHGLEILPDISKKVDKLKARRQMNDSELLEALMVNKETSSINELEAENKGFITVGKKRGRKPKGFPREQVISAIQTRNAAKKLPQASPSLF</sequence>
<comment type="caution">
    <text evidence="2">The sequence shown here is derived from an EMBL/GenBank/DDBJ whole genome shotgun (WGS) entry which is preliminary data.</text>
</comment>
<organism evidence="2 3">
    <name type="scientific">Cuscuta epithymum</name>
    <dbReference type="NCBI Taxonomy" id="186058"/>
    <lineage>
        <taxon>Eukaryota</taxon>
        <taxon>Viridiplantae</taxon>
        <taxon>Streptophyta</taxon>
        <taxon>Embryophyta</taxon>
        <taxon>Tracheophyta</taxon>
        <taxon>Spermatophyta</taxon>
        <taxon>Magnoliopsida</taxon>
        <taxon>eudicotyledons</taxon>
        <taxon>Gunneridae</taxon>
        <taxon>Pentapetalae</taxon>
        <taxon>asterids</taxon>
        <taxon>lamiids</taxon>
        <taxon>Solanales</taxon>
        <taxon>Convolvulaceae</taxon>
        <taxon>Cuscuteae</taxon>
        <taxon>Cuscuta</taxon>
        <taxon>Cuscuta subgen. Cuscuta</taxon>
    </lineage>
</organism>
<evidence type="ECO:0000313" key="3">
    <source>
        <dbReference type="Proteomes" id="UP001152523"/>
    </source>
</evidence>
<name>A0AAV0EQ55_9ASTE</name>
<keyword evidence="3" id="KW-1185">Reference proteome</keyword>
<protein>
    <recommendedName>
        <fullName evidence="1">DUF4283 domain-containing protein</fullName>
    </recommendedName>
</protein>
<dbReference type="Pfam" id="PF14111">
    <property type="entry name" value="DUF4283"/>
    <property type="match status" value="1"/>
</dbReference>